<dbReference type="InterPro" id="IPR057721">
    <property type="entry name" value="BCD1_alpha/beta"/>
</dbReference>
<dbReference type="CDD" id="cd23023">
    <property type="entry name" value="zf-HIT_BCD1"/>
    <property type="match status" value="1"/>
</dbReference>
<gene>
    <name evidence="15" type="ORF">C4D60_Mb11t09190</name>
</gene>
<dbReference type="GO" id="GO:0005634">
    <property type="term" value="C:nucleus"/>
    <property type="evidence" value="ECO:0007669"/>
    <property type="project" value="TreeGrafter"/>
</dbReference>
<evidence type="ECO:0000256" key="2">
    <source>
        <dbReference type="ARBA" id="ARBA00022517"/>
    </source>
</evidence>
<dbReference type="Pfam" id="PF25790">
    <property type="entry name" value="BCD1"/>
    <property type="match status" value="1"/>
</dbReference>
<keyword evidence="2" id="KW-0690">Ribosome biogenesis</keyword>
<keyword evidence="6" id="KW-0862">Zinc</keyword>
<evidence type="ECO:0000256" key="5">
    <source>
        <dbReference type="ARBA" id="ARBA00022771"/>
    </source>
</evidence>
<reference evidence="15 16" key="1">
    <citation type="journal article" date="2019" name="Nat. Plants">
        <title>Genome sequencing of Musa balbisiana reveals subgenome evolution and function divergence in polyploid bananas.</title>
        <authorList>
            <person name="Yao X."/>
        </authorList>
    </citation>
    <scope>NUCLEOTIDE SEQUENCE [LARGE SCALE GENOMIC DNA]</scope>
    <source>
        <strain evidence="16">cv. DH-PKW</strain>
        <tissue evidence="15">Leaves</tissue>
    </source>
</reference>
<dbReference type="FunFam" id="3.30.60.190:FF:000001">
    <property type="entry name" value="box C/D snoRNA protein 1"/>
    <property type="match status" value="1"/>
</dbReference>
<dbReference type="SUPFAM" id="SSF144232">
    <property type="entry name" value="HIT/MYND zinc finger-like"/>
    <property type="match status" value="1"/>
</dbReference>
<dbReference type="PANTHER" id="PTHR13483">
    <property type="entry name" value="BOX C_D SNORNA PROTEIN 1-RELATED"/>
    <property type="match status" value="1"/>
</dbReference>
<evidence type="ECO:0000256" key="9">
    <source>
        <dbReference type="ARBA" id="ARBA00049654"/>
    </source>
</evidence>
<organism evidence="15 16">
    <name type="scientific">Musa balbisiana</name>
    <name type="common">Banana</name>
    <dbReference type="NCBI Taxonomy" id="52838"/>
    <lineage>
        <taxon>Eukaryota</taxon>
        <taxon>Viridiplantae</taxon>
        <taxon>Streptophyta</taxon>
        <taxon>Embryophyta</taxon>
        <taxon>Tracheophyta</taxon>
        <taxon>Spermatophyta</taxon>
        <taxon>Magnoliopsida</taxon>
        <taxon>Liliopsida</taxon>
        <taxon>Zingiberales</taxon>
        <taxon>Musaceae</taxon>
        <taxon>Musa</taxon>
    </lineage>
</organism>
<evidence type="ECO:0000256" key="1">
    <source>
        <dbReference type="ARBA" id="ARBA00022499"/>
    </source>
</evidence>
<accession>A0A4V4H5E3</accession>
<dbReference type="GO" id="GO:0000492">
    <property type="term" value="P:box C/D snoRNP assembly"/>
    <property type="evidence" value="ECO:0007669"/>
    <property type="project" value="TreeGrafter"/>
</dbReference>
<comment type="subunit">
    <text evidence="10">Interacts with FBL, SNU13, NOP58, NUFIP1, RUVBL1, RUVBL2 and TAF9. Interacts (via HIT-type zinc finger) with the RUVBL1/RUVBL2 complex in the presence of ADP.</text>
</comment>
<evidence type="ECO:0000256" key="6">
    <source>
        <dbReference type="ARBA" id="ARBA00022833"/>
    </source>
</evidence>
<dbReference type="PANTHER" id="PTHR13483:SF3">
    <property type="entry name" value="BOX C_D SNORNA PROTEIN 1"/>
    <property type="match status" value="1"/>
</dbReference>
<keyword evidence="3" id="KW-0597">Phosphoprotein</keyword>
<keyword evidence="4" id="KW-0479">Metal-binding</keyword>
<evidence type="ECO:0000256" key="3">
    <source>
        <dbReference type="ARBA" id="ARBA00022553"/>
    </source>
</evidence>
<dbReference type="AlphaFoldDB" id="A0A4V4H5E3"/>
<keyword evidence="5 13" id="KW-0863">Zinc-finger</keyword>
<evidence type="ECO:0000256" key="8">
    <source>
        <dbReference type="ARBA" id="ARBA00049598"/>
    </source>
</evidence>
<evidence type="ECO:0000313" key="15">
    <source>
        <dbReference type="EMBL" id="THU55686.1"/>
    </source>
</evidence>
<comment type="function">
    <text evidence="8">Required for box C/D snoRNAs accumulation involved in snoRNA processing, snoRNA transport to the nucleolus and ribosome biogenesis.</text>
</comment>
<dbReference type="InterPro" id="IPR051639">
    <property type="entry name" value="BCD1"/>
</dbReference>
<sequence length="433" mass="49673">MGEPESPPNPNPKRSSLCVECGSNPWKYRCPGCSILTCSLPCVKSHKERTSCTGKRNRTEFVPLSQFDDKLLFSDYDLLEETKRVTESAHRLITGFGSNYRFHLPTRLRMLRNAANRRRTRLLSLPLGMSKREKNQSRYNQKNNCIYWTVEWRFHLTDVVLFDHGVDEYGSISSVIEKHLAPSPWNNQLRQFCDISLDDLSFLIRKNAKGTKSPYRKLNIRAPIGQQLQNTVVVEYPVIYIFLPSHKYDFEVEKDAKSISRNEEAPVSASGIPSPKGILFREEEFEEGEMPLDTQVMDLKHCRTSKSSRHSQINKDDITSAEEGYHQDRSMQVVATKTLKPFPTEKHQAASAETKDHPTDVIPENLSQDDKFDFQQEIKDAYLDLMGEIDPDDFLCLDGVYSGGNEIVTDNPPYFGDNFLRDEELEEGEIPGY</sequence>
<dbReference type="PROSITE" id="PS51083">
    <property type="entry name" value="ZF_HIT"/>
    <property type="match status" value="1"/>
</dbReference>
<comment type="similarity">
    <text evidence="9">Belongs to the BCD1 family.</text>
</comment>
<keyword evidence="16" id="KW-1185">Reference proteome</keyword>
<dbReference type="GO" id="GO:0070761">
    <property type="term" value="C:pre-snoRNP complex"/>
    <property type="evidence" value="ECO:0007669"/>
    <property type="project" value="TreeGrafter"/>
</dbReference>
<proteinExistence type="inferred from homology"/>
<evidence type="ECO:0000259" key="14">
    <source>
        <dbReference type="PROSITE" id="PS51083"/>
    </source>
</evidence>
<evidence type="ECO:0000256" key="12">
    <source>
        <dbReference type="ARBA" id="ARBA00077531"/>
    </source>
</evidence>
<evidence type="ECO:0000256" key="4">
    <source>
        <dbReference type="ARBA" id="ARBA00022723"/>
    </source>
</evidence>
<evidence type="ECO:0000256" key="13">
    <source>
        <dbReference type="PROSITE-ProRule" id="PRU00453"/>
    </source>
</evidence>
<dbReference type="Gene3D" id="3.30.60.190">
    <property type="match status" value="1"/>
</dbReference>
<name>A0A4V4H5E3_MUSBA</name>
<feature type="domain" description="HIT-type" evidence="14">
    <location>
        <begin position="18"/>
        <end position="52"/>
    </location>
</feature>
<keyword evidence="1" id="KW-1017">Isopeptide bond</keyword>
<evidence type="ECO:0000256" key="10">
    <source>
        <dbReference type="ARBA" id="ARBA00061949"/>
    </source>
</evidence>
<evidence type="ECO:0000256" key="11">
    <source>
        <dbReference type="ARBA" id="ARBA00068630"/>
    </source>
</evidence>
<keyword evidence="7" id="KW-0832">Ubl conjugation</keyword>
<dbReference type="GO" id="GO:0008270">
    <property type="term" value="F:zinc ion binding"/>
    <property type="evidence" value="ECO:0007669"/>
    <property type="project" value="UniProtKB-UniRule"/>
</dbReference>
<dbReference type="GO" id="GO:0000463">
    <property type="term" value="P:maturation of LSU-rRNA from tricistronic rRNA transcript (SSU-rRNA, 5.8S rRNA, LSU-rRNA)"/>
    <property type="evidence" value="ECO:0007669"/>
    <property type="project" value="TreeGrafter"/>
</dbReference>
<dbReference type="Pfam" id="PF04438">
    <property type="entry name" value="zf-HIT"/>
    <property type="match status" value="1"/>
</dbReference>
<dbReference type="InterPro" id="IPR007529">
    <property type="entry name" value="Znf_HIT"/>
</dbReference>
<evidence type="ECO:0000256" key="7">
    <source>
        <dbReference type="ARBA" id="ARBA00022843"/>
    </source>
</evidence>
<protein>
    <recommendedName>
        <fullName evidence="11">Box C/D snoRNA protein 1</fullName>
    </recommendedName>
    <alternativeName>
        <fullName evidence="12">Zinc finger HIT domain-containing protein 6</fullName>
    </alternativeName>
</protein>
<evidence type="ECO:0000313" key="16">
    <source>
        <dbReference type="Proteomes" id="UP000317650"/>
    </source>
</evidence>
<dbReference type="STRING" id="52838.A0A4V4H5E3"/>
<dbReference type="GO" id="GO:0048254">
    <property type="term" value="P:snoRNA localization"/>
    <property type="evidence" value="ECO:0007669"/>
    <property type="project" value="TreeGrafter"/>
</dbReference>
<comment type="caution">
    <text evidence="15">The sequence shown here is derived from an EMBL/GenBank/DDBJ whole genome shotgun (WGS) entry which is preliminary data.</text>
</comment>
<dbReference type="Proteomes" id="UP000317650">
    <property type="component" value="Chromosome 11"/>
</dbReference>
<dbReference type="EMBL" id="PYDT01000007">
    <property type="protein sequence ID" value="THU55686.1"/>
    <property type="molecule type" value="Genomic_DNA"/>
</dbReference>